<dbReference type="EMBL" id="AUZX01007085">
    <property type="protein sequence ID" value="EQD60853.1"/>
    <property type="molecule type" value="Genomic_DNA"/>
</dbReference>
<dbReference type="AlphaFoldDB" id="T1AWT8"/>
<reference evidence="2" key="1">
    <citation type="submission" date="2013-08" db="EMBL/GenBank/DDBJ databases">
        <authorList>
            <person name="Mendez C."/>
            <person name="Richter M."/>
            <person name="Ferrer M."/>
            <person name="Sanchez J."/>
        </authorList>
    </citation>
    <scope>NUCLEOTIDE SEQUENCE</scope>
</reference>
<proteinExistence type="predicted"/>
<evidence type="ECO:0000313" key="2">
    <source>
        <dbReference type="EMBL" id="EQD60853.1"/>
    </source>
</evidence>
<evidence type="ECO:0000259" key="1">
    <source>
        <dbReference type="Pfam" id="PF14294"/>
    </source>
</evidence>
<comment type="caution">
    <text evidence="2">The sequence shown here is derived from an EMBL/GenBank/DDBJ whole genome shotgun (WGS) entry which is preliminary data.</text>
</comment>
<organism evidence="2">
    <name type="scientific">mine drainage metagenome</name>
    <dbReference type="NCBI Taxonomy" id="410659"/>
    <lineage>
        <taxon>unclassified sequences</taxon>
        <taxon>metagenomes</taxon>
        <taxon>ecological metagenomes</taxon>
    </lineage>
</organism>
<dbReference type="Pfam" id="PF14294">
    <property type="entry name" value="DUF4372"/>
    <property type="match status" value="1"/>
</dbReference>
<dbReference type="InterPro" id="IPR025399">
    <property type="entry name" value="DUF4372"/>
</dbReference>
<protein>
    <recommendedName>
        <fullName evidence="1">DUF4372 domain-containing protein</fullName>
    </recommendedName>
</protein>
<feature type="domain" description="DUF4372" evidence="1">
    <location>
        <begin position="67"/>
        <end position="102"/>
    </location>
</feature>
<gene>
    <name evidence="2" type="ORF">B1A_09947</name>
</gene>
<name>T1AWT8_9ZZZZ</name>
<reference evidence="2" key="2">
    <citation type="journal article" date="2014" name="ISME J.">
        <title>Microbial stratification in low pH oxic and suboxic macroscopic growths along an acid mine drainage.</title>
        <authorList>
            <person name="Mendez-Garcia C."/>
            <person name="Mesa V."/>
            <person name="Sprenger R.R."/>
            <person name="Richter M."/>
            <person name="Diez M.S."/>
            <person name="Solano J."/>
            <person name="Bargiela R."/>
            <person name="Golyshina O.V."/>
            <person name="Manteca A."/>
            <person name="Ramos J.L."/>
            <person name="Gallego J.R."/>
            <person name="Llorente I."/>
            <person name="Martins Dos Santos V.A."/>
            <person name="Jensen O.N."/>
            <person name="Pelaez A.I."/>
            <person name="Sanchez J."/>
            <person name="Ferrer M."/>
        </authorList>
    </citation>
    <scope>NUCLEOTIDE SEQUENCE</scope>
</reference>
<sequence>MTAAKNGLLAKLLARTFGTRSIMTWPDSGTLVDFAMGIAMNTGKTRFAADGRSDAAGDIGLERGMLRSNKGLRTLSCAEQFRALAFAQLTNWESLRDIKTCL</sequence>
<accession>T1AWT8</accession>